<evidence type="ECO:0000256" key="6">
    <source>
        <dbReference type="PIRSR" id="PIRSR018153-1"/>
    </source>
</evidence>
<keyword evidence="5" id="KW-0812">Transmembrane</keyword>
<evidence type="ECO:0000256" key="2">
    <source>
        <dbReference type="ARBA" id="ARBA00007677"/>
    </source>
</evidence>
<proteinExistence type="inferred from homology"/>
<dbReference type="GO" id="GO:0016020">
    <property type="term" value="C:membrane"/>
    <property type="evidence" value="ECO:0007669"/>
    <property type="project" value="UniProtKB-SubCell"/>
</dbReference>
<keyword evidence="3 8" id="KW-0328">Glycosyltransferase</keyword>
<evidence type="ECO:0000313" key="8">
    <source>
        <dbReference type="EMBL" id="ABN68452.2"/>
    </source>
</evidence>
<dbReference type="InParanoid" id="A3M045"/>
<keyword evidence="9" id="KW-1185">Reference proteome</keyword>
<keyword evidence="5" id="KW-0735">Signal-anchor</keyword>
<organism evidence="8 9">
    <name type="scientific">Scheffersomyces stipitis (strain ATCC 58785 / CBS 6054 / NBRC 10063 / NRRL Y-11545)</name>
    <name type="common">Yeast</name>
    <name type="synonym">Pichia stipitis</name>
    <dbReference type="NCBI Taxonomy" id="322104"/>
    <lineage>
        <taxon>Eukaryota</taxon>
        <taxon>Fungi</taxon>
        <taxon>Dikarya</taxon>
        <taxon>Ascomycota</taxon>
        <taxon>Saccharomycotina</taxon>
        <taxon>Pichiomycetes</taxon>
        <taxon>Debaryomycetaceae</taxon>
        <taxon>Scheffersomyces</taxon>
    </lineage>
</organism>
<dbReference type="STRING" id="322104.A3M045"/>
<evidence type="ECO:0000256" key="3">
    <source>
        <dbReference type="ARBA" id="ARBA00022676"/>
    </source>
</evidence>
<feature type="active site" description="Nucleophile" evidence="6">
    <location>
        <position position="254"/>
    </location>
</feature>
<dbReference type="HOGENOM" id="CLU_024327_4_2_1"/>
<dbReference type="KEGG" id="pic:PICST_37188"/>
<evidence type="ECO:0000313" key="9">
    <source>
        <dbReference type="Proteomes" id="UP000002258"/>
    </source>
</evidence>
<dbReference type="OMA" id="WSYPSHI"/>
<dbReference type="FunFam" id="3.90.550.10:FF:000051">
    <property type="entry name" value="Alpha-1,2-mannosyltransferase (Ktr4)"/>
    <property type="match status" value="1"/>
</dbReference>
<dbReference type="Pfam" id="PF01793">
    <property type="entry name" value="Glyco_transf_15"/>
    <property type="match status" value="1"/>
</dbReference>
<comment type="similarity">
    <text evidence="2">Belongs to the glycosyltransferase 15 family.</text>
</comment>
<dbReference type="GO" id="GO:0006493">
    <property type="term" value="P:protein O-linked glycosylation"/>
    <property type="evidence" value="ECO:0007669"/>
    <property type="project" value="TreeGrafter"/>
</dbReference>
<evidence type="ECO:0000256" key="1">
    <source>
        <dbReference type="ARBA" id="ARBA00004606"/>
    </source>
</evidence>
<evidence type="ECO:0000256" key="4">
    <source>
        <dbReference type="ARBA" id="ARBA00022679"/>
    </source>
</evidence>
<name>A3M045_PICST</name>
<gene>
    <name evidence="8" type="primary">KTR3</name>
    <name evidence="8" type="ORF">PICST_37188</name>
</gene>
<dbReference type="GO" id="GO:0005794">
    <property type="term" value="C:Golgi apparatus"/>
    <property type="evidence" value="ECO:0007669"/>
    <property type="project" value="TreeGrafter"/>
</dbReference>
<dbReference type="PANTHER" id="PTHR31121">
    <property type="entry name" value="ALPHA-1,2 MANNOSYLTRANSFERASE KTR1"/>
    <property type="match status" value="1"/>
</dbReference>
<dbReference type="PIRSF" id="PIRSF018153">
    <property type="entry name" value="Glyco_trans_15"/>
    <property type="match status" value="1"/>
</dbReference>
<feature type="chain" id="PRO_5002655935" evidence="7">
    <location>
        <begin position="25"/>
        <end position="357"/>
    </location>
</feature>
<dbReference type="PANTHER" id="PTHR31121:SF6">
    <property type="entry name" value="ALPHA-1,2 MANNOSYLTRANSFERASE KTR1"/>
    <property type="match status" value="1"/>
</dbReference>
<dbReference type="EMBL" id="CP000502">
    <property type="protein sequence ID" value="ABN68452.2"/>
    <property type="molecule type" value="Genomic_DNA"/>
</dbReference>
<dbReference type="eggNOG" id="KOG4472">
    <property type="taxonomic scope" value="Eukaryota"/>
</dbReference>
<reference evidence="8 9" key="1">
    <citation type="journal article" date="2007" name="Nat. Biotechnol.">
        <title>Genome sequence of the lignocellulose-bioconverting and xylose-fermenting yeast Pichia stipitis.</title>
        <authorList>
            <person name="Jeffries T.W."/>
            <person name="Grigoriev I.V."/>
            <person name="Grimwood J."/>
            <person name="Laplaza J.M."/>
            <person name="Aerts A."/>
            <person name="Salamov A."/>
            <person name="Schmutz J."/>
            <person name="Lindquist E."/>
            <person name="Dehal P."/>
            <person name="Shapiro H."/>
            <person name="Jin Y.S."/>
            <person name="Passoth V."/>
            <person name="Richardson P.M."/>
        </authorList>
    </citation>
    <scope>NUCLEOTIDE SEQUENCE [LARGE SCALE GENOMIC DNA]</scope>
    <source>
        <strain evidence="9">ATCC 58785 / CBS 6054 / NBRC 10063 / NRRL Y-11545</strain>
    </source>
</reference>
<sequence length="357" mass="42286">MAAITSYWRLHVVVFLLLIPFYASKYETGDSKKTVLDSGYSDDAGNERATFLILCRDEDVYELLETVQNLEDRFNSKYNYDYTFLNNVPFSKDFIYLLASHIPSGTLNFGSVAESHWQYPSFINQTQAQIVRQNSAHFPYGDSESYRHMCRYFSGFFYKHPFLQQYQYYWRVEPGVKFYCDVNYDVFKFMNSHGRKYGFVLSLFDYRDTLPTLWDHVKDFMVEKGITNPPLIDLVKNNNVYESYNLCHFWSNFEIADLSIFRNEEYEELFQYLDGKGGFYYERWGDAPIHTMAMSLFLQKHDLHWFNDIGYYHAPYLQCPQESATFLKNRCSCNPDDDFSYDDLSCTSHFLDIMGNA</sequence>
<feature type="signal peptide" evidence="7">
    <location>
        <begin position="1"/>
        <end position="24"/>
    </location>
</feature>
<dbReference type="AlphaFoldDB" id="A3M045"/>
<evidence type="ECO:0000256" key="7">
    <source>
        <dbReference type="SAM" id="SignalP"/>
    </source>
</evidence>
<dbReference type="GO" id="GO:0000026">
    <property type="term" value="F:alpha-1,2-mannosyltransferase activity"/>
    <property type="evidence" value="ECO:0007669"/>
    <property type="project" value="TreeGrafter"/>
</dbReference>
<comment type="subcellular location">
    <subcellularLocation>
        <location evidence="1">Membrane</location>
        <topology evidence="1">Single-pass type II membrane protein</topology>
    </subcellularLocation>
</comment>
<dbReference type="RefSeq" id="XP_001386481.2">
    <property type="nucleotide sequence ID" value="XM_001386444.1"/>
</dbReference>
<dbReference type="Gene3D" id="3.90.550.10">
    <property type="entry name" value="Spore Coat Polysaccharide Biosynthesis Protein SpsA, Chain A"/>
    <property type="match status" value="1"/>
</dbReference>
<dbReference type="InterPro" id="IPR029044">
    <property type="entry name" value="Nucleotide-diphossugar_trans"/>
</dbReference>
<dbReference type="SUPFAM" id="SSF53448">
    <property type="entry name" value="Nucleotide-diphospho-sugar transferases"/>
    <property type="match status" value="1"/>
</dbReference>
<dbReference type="OrthoDB" id="439943at2759"/>
<accession>A3M045</accession>
<evidence type="ECO:0000256" key="5">
    <source>
        <dbReference type="ARBA" id="ARBA00022968"/>
    </source>
</evidence>
<dbReference type="InterPro" id="IPR002685">
    <property type="entry name" value="Glyco_trans_15"/>
</dbReference>
<dbReference type="Proteomes" id="UP000002258">
    <property type="component" value="Chromosome 8"/>
</dbReference>
<protein>
    <submittedName>
        <fullName evidence="8">Mannosyltransferase</fullName>
    </submittedName>
</protein>
<dbReference type="GeneID" id="4841003"/>
<keyword evidence="7" id="KW-0732">Signal</keyword>
<keyword evidence="4 8" id="KW-0808">Transferase</keyword>
<dbReference type="GO" id="GO:0006487">
    <property type="term" value="P:protein N-linked glycosylation"/>
    <property type="evidence" value="ECO:0007669"/>
    <property type="project" value="TreeGrafter"/>
</dbReference>
<dbReference type="GO" id="GO:0000032">
    <property type="term" value="P:cell wall mannoprotein biosynthetic process"/>
    <property type="evidence" value="ECO:0007669"/>
    <property type="project" value="TreeGrafter"/>
</dbReference>